<dbReference type="GO" id="GO:0046983">
    <property type="term" value="F:protein dimerization activity"/>
    <property type="evidence" value="ECO:0007669"/>
    <property type="project" value="InterPro"/>
</dbReference>
<dbReference type="EMBL" id="FOYM01000001">
    <property type="protein sequence ID" value="SFQ94889.1"/>
    <property type="molecule type" value="Genomic_DNA"/>
</dbReference>
<dbReference type="InterPro" id="IPR036638">
    <property type="entry name" value="HLH_DNA-bd_sf"/>
</dbReference>
<evidence type="ECO:0000313" key="2">
    <source>
        <dbReference type="EMBL" id="SFQ94889.1"/>
    </source>
</evidence>
<dbReference type="InterPro" id="IPR018540">
    <property type="entry name" value="Spo0E-like"/>
</dbReference>
<dbReference type="InterPro" id="IPR037208">
    <property type="entry name" value="Spo0E-like_sf"/>
</dbReference>
<reference evidence="3" key="1">
    <citation type="submission" date="2016-10" db="EMBL/GenBank/DDBJ databases">
        <authorList>
            <person name="Varghese N."/>
            <person name="Submissions S."/>
        </authorList>
    </citation>
    <scope>NUCLEOTIDE SEQUENCE [LARGE SCALE GENOMIC DNA]</scope>
    <source>
        <strain evidence="3">DSM 3669</strain>
    </source>
</reference>
<protein>
    <submittedName>
        <fullName evidence="2">HDIG domain-containing protein</fullName>
    </submittedName>
</protein>
<dbReference type="SUPFAM" id="SSF140500">
    <property type="entry name" value="BAS1536-like"/>
    <property type="match status" value="1"/>
</dbReference>
<dbReference type="GO" id="GO:0043937">
    <property type="term" value="P:regulation of sporulation"/>
    <property type="evidence" value="ECO:0007669"/>
    <property type="project" value="InterPro"/>
</dbReference>
<evidence type="ECO:0000259" key="1">
    <source>
        <dbReference type="PROSITE" id="PS51832"/>
    </source>
</evidence>
<dbReference type="STRING" id="39060.SAMN05660706_10176"/>
<dbReference type="Gene3D" id="4.10.280.10">
    <property type="entry name" value="Helix-loop-helix DNA-binding domain"/>
    <property type="match status" value="1"/>
</dbReference>
<dbReference type="OrthoDB" id="9798833at2"/>
<accession>A0A1I6CP00</accession>
<proteinExistence type="predicted"/>
<dbReference type="NCBIfam" id="TIGR00277">
    <property type="entry name" value="HDIG"/>
    <property type="match status" value="1"/>
</dbReference>
<gene>
    <name evidence="2" type="ORF">SAMN05660706_10176</name>
</gene>
<dbReference type="AlphaFoldDB" id="A0A1I6CP00"/>
<dbReference type="InterPro" id="IPR037522">
    <property type="entry name" value="HD_GYP_dom"/>
</dbReference>
<dbReference type="Pfam" id="PF09388">
    <property type="entry name" value="SpoOE-like"/>
    <property type="match status" value="1"/>
</dbReference>
<dbReference type="CDD" id="cd00077">
    <property type="entry name" value="HDc"/>
    <property type="match status" value="1"/>
</dbReference>
<dbReference type="InterPro" id="IPR006675">
    <property type="entry name" value="HDIG_dom"/>
</dbReference>
<name>A0A1I6CP00_9FIRM</name>
<dbReference type="Gene3D" id="1.10.3210.10">
    <property type="entry name" value="Hypothetical protein af1432"/>
    <property type="match status" value="1"/>
</dbReference>
<feature type="domain" description="HD-GYP" evidence="1">
    <location>
        <begin position="1"/>
        <end position="192"/>
    </location>
</feature>
<dbReference type="PANTHER" id="PTHR43155:SF2">
    <property type="entry name" value="CYCLIC DI-GMP PHOSPHODIESTERASE PA4108"/>
    <property type="match status" value="1"/>
</dbReference>
<dbReference type="Pfam" id="PF13487">
    <property type="entry name" value="HD_5"/>
    <property type="match status" value="1"/>
</dbReference>
<dbReference type="SMART" id="SM00471">
    <property type="entry name" value="HDc"/>
    <property type="match status" value="1"/>
</dbReference>
<dbReference type="PROSITE" id="PS51832">
    <property type="entry name" value="HD_GYP"/>
    <property type="match status" value="1"/>
</dbReference>
<organism evidence="2 3">
    <name type="scientific">Desulfoscipio geothermicus DSM 3669</name>
    <dbReference type="NCBI Taxonomy" id="1121426"/>
    <lineage>
        <taxon>Bacteria</taxon>
        <taxon>Bacillati</taxon>
        <taxon>Bacillota</taxon>
        <taxon>Clostridia</taxon>
        <taxon>Eubacteriales</taxon>
        <taxon>Desulfallaceae</taxon>
        <taxon>Desulfoscipio</taxon>
    </lineage>
</organism>
<dbReference type="SUPFAM" id="SSF109604">
    <property type="entry name" value="HD-domain/PDEase-like"/>
    <property type="match status" value="1"/>
</dbReference>
<dbReference type="RefSeq" id="WP_131820589.1">
    <property type="nucleotide sequence ID" value="NZ_FOYM01000001.1"/>
</dbReference>
<keyword evidence="3" id="KW-1185">Reference proteome</keyword>
<sequence length="250" mass="28549">MDTTGVNNLLRTMKKSWPGLFLHSANVANLSLRICTLLRLDEQDRETVIAGALLHDVGKMFVKREIIDKPGPLTKGEWTELKEHPLRGASIIEGMGVDTSLVEMVRYHHERWDGKGYEGLRGERIPWRARVIVLADAMDAMISLRPYRLPLKIYEALEEVYQGAGSQFDPKLVAALAEEPFWQTATYRDPARLERQIDNEKQWLAQLADSYITLSHPLVYAQSQWLDRLLVILWQFKGNAAGRGRQAERG</sequence>
<evidence type="ECO:0000313" key="3">
    <source>
        <dbReference type="Proteomes" id="UP000199584"/>
    </source>
</evidence>
<dbReference type="Proteomes" id="UP000199584">
    <property type="component" value="Unassembled WGS sequence"/>
</dbReference>
<dbReference type="InterPro" id="IPR003607">
    <property type="entry name" value="HD/PDEase_dom"/>
</dbReference>
<dbReference type="PANTHER" id="PTHR43155">
    <property type="entry name" value="CYCLIC DI-GMP PHOSPHODIESTERASE PA4108-RELATED"/>
    <property type="match status" value="1"/>
</dbReference>